<dbReference type="SUPFAM" id="SSF55594">
    <property type="entry name" value="HPr-like"/>
    <property type="match status" value="1"/>
</dbReference>
<accession>A0ABT0E7S3</accession>
<evidence type="ECO:0000256" key="3">
    <source>
        <dbReference type="ARBA" id="ARBA00022490"/>
    </source>
</evidence>
<proteinExistence type="inferred from homology"/>
<feature type="domain" description="HPr" evidence="5">
    <location>
        <begin position="15"/>
        <end position="102"/>
    </location>
</feature>
<evidence type="ECO:0000256" key="1">
    <source>
        <dbReference type="ARBA" id="ARBA00004496"/>
    </source>
</evidence>
<organism evidence="6 7">
    <name type="scientific">Alcanivorax quisquiliarum</name>
    <dbReference type="NCBI Taxonomy" id="2933565"/>
    <lineage>
        <taxon>Bacteria</taxon>
        <taxon>Pseudomonadati</taxon>
        <taxon>Pseudomonadota</taxon>
        <taxon>Gammaproteobacteria</taxon>
        <taxon>Oceanospirillales</taxon>
        <taxon>Alcanivoracaceae</taxon>
        <taxon>Alcanivorax</taxon>
    </lineage>
</organism>
<dbReference type="InterPro" id="IPR002114">
    <property type="entry name" value="PTS_HPr_Ser_P_site"/>
</dbReference>
<keyword evidence="7" id="KW-1185">Reference proteome</keyword>
<keyword evidence="3" id="KW-0963">Cytoplasm</keyword>
<evidence type="ECO:0000256" key="2">
    <source>
        <dbReference type="ARBA" id="ARBA00010736"/>
    </source>
</evidence>
<dbReference type="PROSITE" id="PS51350">
    <property type="entry name" value="PTS_HPR_DOM"/>
    <property type="match status" value="1"/>
</dbReference>
<dbReference type="InterPro" id="IPR000032">
    <property type="entry name" value="HPr-like"/>
</dbReference>
<comment type="caution">
    <text evidence="6">The sequence shown here is derived from an EMBL/GenBank/DDBJ whole genome shotgun (WGS) entry which is preliminary data.</text>
</comment>
<dbReference type="PROSITE" id="PS00589">
    <property type="entry name" value="PTS_HPR_SER"/>
    <property type="match status" value="1"/>
</dbReference>
<dbReference type="NCBIfam" id="TIGR01003">
    <property type="entry name" value="PTS_HPr_family"/>
    <property type="match status" value="1"/>
</dbReference>
<evidence type="ECO:0000259" key="5">
    <source>
        <dbReference type="PROSITE" id="PS51350"/>
    </source>
</evidence>
<dbReference type="InterPro" id="IPR001020">
    <property type="entry name" value="PTS_HPr_His_P_site"/>
</dbReference>
<dbReference type="InterPro" id="IPR050399">
    <property type="entry name" value="HPr"/>
</dbReference>
<protein>
    <submittedName>
        <fullName evidence="6">HPr family phosphocarrier protein</fullName>
    </submittedName>
</protein>
<evidence type="ECO:0000256" key="4">
    <source>
        <dbReference type="ARBA" id="ARBA00022683"/>
    </source>
</evidence>
<dbReference type="Proteomes" id="UP001165524">
    <property type="component" value="Unassembled WGS sequence"/>
</dbReference>
<dbReference type="InterPro" id="IPR035895">
    <property type="entry name" value="HPr-like_sf"/>
</dbReference>
<dbReference type="Gene3D" id="3.30.1340.10">
    <property type="entry name" value="HPr-like"/>
    <property type="match status" value="1"/>
</dbReference>
<sequence length="103" mass="11024">MTDQRTSPGADAPATLHAELTVSNRLGLHARAAAKVVSVASRFDASIRVRCGEREVDAKSIMGLLMLAATQGTVLHCSISGEHAQEALDELVALFQRHFDETP</sequence>
<gene>
    <name evidence="6" type="ORF">MU846_09220</name>
</gene>
<evidence type="ECO:0000313" key="6">
    <source>
        <dbReference type="EMBL" id="MCK0537890.1"/>
    </source>
</evidence>
<reference evidence="6" key="1">
    <citation type="submission" date="2022-04" db="EMBL/GenBank/DDBJ databases">
        <title>Alcanivorax sp. CY1518 draft genome sequence.</title>
        <authorList>
            <person name="Zhao G."/>
            <person name="An M."/>
        </authorList>
    </citation>
    <scope>NUCLEOTIDE SEQUENCE</scope>
    <source>
        <strain evidence="6">CY1518</strain>
    </source>
</reference>
<comment type="subcellular location">
    <subcellularLocation>
        <location evidence="1">Cytoplasm</location>
    </subcellularLocation>
</comment>
<dbReference type="RefSeq" id="WP_246951943.1">
    <property type="nucleotide sequence ID" value="NZ_JALKII010000005.1"/>
</dbReference>
<dbReference type="PRINTS" id="PR00107">
    <property type="entry name" value="PHOSPHOCPHPR"/>
</dbReference>
<dbReference type="PANTHER" id="PTHR33705:SF2">
    <property type="entry name" value="PHOSPHOCARRIER PROTEIN NPR"/>
    <property type="match status" value="1"/>
</dbReference>
<keyword evidence="4" id="KW-0598">Phosphotransferase system</keyword>
<name>A0ABT0E7S3_9GAMM</name>
<dbReference type="EMBL" id="JALKII010000005">
    <property type="protein sequence ID" value="MCK0537890.1"/>
    <property type="molecule type" value="Genomic_DNA"/>
</dbReference>
<comment type="similarity">
    <text evidence="2">Belongs to the HPr family.</text>
</comment>
<dbReference type="PROSITE" id="PS00369">
    <property type="entry name" value="PTS_HPR_HIS"/>
    <property type="match status" value="1"/>
</dbReference>
<dbReference type="PANTHER" id="PTHR33705">
    <property type="entry name" value="PHOSPHOCARRIER PROTEIN HPR"/>
    <property type="match status" value="1"/>
</dbReference>
<dbReference type="CDD" id="cd00367">
    <property type="entry name" value="PTS-HPr_like"/>
    <property type="match status" value="1"/>
</dbReference>
<dbReference type="Pfam" id="PF00381">
    <property type="entry name" value="PTS-HPr"/>
    <property type="match status" value="1"/>
</dbReference>
<evidence type="ECO:0000313" key="7">
    <source>
        <dbReference type="Proteomes" id="UP001165524"/>
    </source>
</evidence>